<evidence type="ECO:0000313" key="3">
    <source>
        <dbReference type="Proteomes" id="UP001149719"/>
    </source>
</evidence>
<accession>A0ABT4JSL3</accession>
<evidence type="ECO:0000256" key="1">
    <source>
        <dbReference type="SAM" id="Phobius"/>
    </source>
</evidence>
<gene>
    <name evidence="2" type="ORF">O1D97_06280</name>
</gene>
<feature type="transmembrane region" description="Helical" evidence="1">
    <location>
        <begin position="44"/>
        <end position="63"/>
    </location>
</feature>
<feature type="transmembrane region" description="Helical" evidence="1">
    <location>
        <begin position="12"/>
        <end position="32"/>
    </location>
</feature>
<dbReference type="InterPro" id="IPR021529">
    <property type="entry name" value="DUF2798"/>
</dbReference>
<dbReference type="Proteomes" id="UP001149719">
    <property type="component" value="Unassembled WGS sequence"/>
</dbReference>
<sequence length="79" mass="9025">MLFKLRFIQSGMMSFFLAFFMTAWITFLNLGITADYLLNWGSSFVFAWPAAFTIAFTISPTVAKWSASLHRKMAGLEKE</sequence>
<keyword evidence="3" id="KW-1185">Reference proteome</keyword>
<organism evidence="2 3">
    <name type="scientific">Marinomonas phaeophyticola</name>
    <dbReference type="NCBI Taxonomy" id="3004091"/>
    <lineage>
        <taxon>Bacteria</taxon>
        <taxon>Pseudomonadati</taxon>
        <taxon>Pseudomonadota</taxon>
        <taxon>Gammaproteobacteria</taxon>
        <taxon>Oceanospirillales</taxon>
        <taxon>Oceanospirillaceae</taxon>
        <taxon>Marinomonas</taxon>
    </lineage>
</organism>
<keyword evidence="1" id="KW-0812">Transmembrane</keyword>
<proteinExistence type="predicted"/>
<keyword evidence="1" id="KW-1133">Transmembrane helix</keyword>
<name>A0ABT4JSL3_9GAMM</name>
<reference evidence="2" key="1">
    <citation type="submission" date="2022-12" db="EMBL/GenBank/DDBJ databases">
        <title>Marinomonas 15G1-11 sp. nov, isolated from marine algae.</title>
        <authorList>
            <person name="Butt M."/>
            <person name="Choi D.G."/>
            <person name="Kim J.M."/>
            <person name="Lee J.K."/>
            <person name="Baek J.H."/>
            <person name="Jeon C.O."/>
        </authorList>
    </citation>
    <scope>NUCLEOTIDE SEQUENCE</scope>
    <source>
        <strain evidence="2">15G1-11</strain>
    </source>
</reference>
<evidence type="ECO:0000313" key="2">
    <source>
        <dbReference type="EMBL" id="MCZ2721261.1"/>
    </source>
</evidence>
<comment type="caution">
    <text evidence="2">The sequence shown here is derived from an EMBL/GenBank/DDBJ whole genome shotgun (WGS) entry which is preliminary data.</text>
</comment>
<keyword evidence="1" id="KW-0472">Membrane</keyword>
<dbReference type="Pfam" id="PF11391">
    <property type="entry name" value="DUF2798"/>
    <property type="match status" value="1"/>
</dbReference>
<protein>
    <submittedName>
        <fullName evidence="2">DUF2798 domain-containing protein</fullName>
    </submittedName>
</protein>
<dbReference type="RefSeq" id="WP_269123892.1">
    <property type="nucleotide sequence ID" value="NZ_JAPUBN010000013.1"/>
</dbReference>
<dbReference type="EMBL" id="JAPUBN010000013">
    <property type="protein sequence ID" value="MCZ2721261.1"/>
    <property type="molecule type" value="Genomic_DNA"/>
</dbReference>